<proteinExistence type="predicted"/>
<dbReference type="Proteomes" id="UP000242616">
    <property type="component" value="Unassembled WGS sequence"/>
</dbReference>
<keyword evidence="3" id="KW-1185">Reference proteome</keyword>
<dbReference type="EMBL" id="LBFC01000016">
    <property type="protein sequence ID" value="ONN27373.1"/>
    <property type="molecule type" value="Genomic_DNA"/>
</dbReference>
<reference evidence="2 3" key="1">
    <citation type="submission" date="2015-06" db="EMBL/GenBank/DDBJ databases">
        <title>Genome sequencing of Thermotogales isolates from hydrothermal vents.</title>
        <authorList>
            <person name="Haverkamp T.H."/>
            <person name="Kublanov I.V."/>
            <person name="Nesbo C.L."/>
        </authorList>
    </citation>
    <scope>NUCLEOTIDE SEQUENCE [LARGE SCALE GENOMIC DNA]</scope>
    <source>
        <strain evidence="3">ik275mar</strain>
    </source>
</reference>
<gene>
    <name evidence="2" type="ORF">XJ44_04080</name>
</gene>
<organism evidence="2 3">
    <name type="scientific">Thermosipho affectus</name>
    <dbReference type="NCBI Taxonomy" id="660294"/>
    <lineage>
        <taxon>Bacteria</taxon>
        <taxon>Thermotogati</taxon>
        <taxon>Thermotogota</taxon>
        <taxon>Thermotogae</taxon>
        <taxon>Thermotogales</taxon>
        <taxon>Fervidobacteriaceae</taxon>
        <taxon>Thermosipho</taxon>
    </lineage>
</organism>
<evidence type="ECO:0000313" key="3">
    <source>
        <dbReference type="Proteomes" id="UP000242616"/>
    </source>
</evidence>
<protein>
    <recommendedName>
        <fullName evidence="1">Polysaccharide pyruvyl transferase domain-containing protein</fullName>
    </recommendedName>
</protein>
<comment type="caution">
    <text evidence="2">The sequence shown here is derived from an EMBL/GenBank/DDBJ whole genome shotgun (WGS) entry which is preliminary data.</text>
</comment>
<dbReference type="Pfam" id="PF04230">
    <property type="entry name" value="PS_pyruv_trans"/>
    <property type="match status" value="1"/>
</dbReference>
<accession>A0ABX3IL44</accession>
<name>A0ABX3IL44_9BACT</name>
<dbReference type="RefSeq" id="WP_077198155.1">
    <property type="nucleotide sequence ID" value="NZ_LBFC01000016.1"/>
</dbReference>
<dbReference type="InterPro" id="IPR007345">
    <property type="entry name" value="Polysacch_pyruvyl_Trfase"/>
</dbReference>
<feature type="domain" description="Polysaccharide pyruvyl transferase" evidence="1">
    <location>
        <begin position="13"/>
        <end position="307"/>
    </location>
</feature>
<evidence type="ECO:0000259" key="1">
    <source>
        <dbReference type="Pfam" id="PF04230"/>
    </source>
</evidence>
<evidence type="ECO:0000313" key="2">
    <source>
        <dbReference type="EMBL" id="ONN27373.1"/>
    </source>
</evidence>
<sequence length="385" mass="45731">MKIGILTFNWAINYGAVLQMYAEYKYLSKDNEVYVINYVPDYFANMYNKRIFYTQIRFKTAIKKLMEKFIKFEQYKKFEKFINENMLLTEKAKNRNELSKIINKFDLVIVGSDQVWNYDITKEYIGDYLLYNINCNKISYAASLGKNEIKRELVDLFCESLEKFDFVSLREKTSIDYVNKICKGKKYNLCIDPVFLISSNEWKKISENSNYKIPRNGYVLVYMLEYNPNLLKTARYLSEKYNIPVLSIEIPFIRFFGKNFGIKKLHDVGPIDFVKLFLKAKYILTNSFHGTAFSLIFHKPFISFAHSKVNSRMENLLSLYQLENVQIKNTLNNFEIVEEILKKTQKAYSNLENKEISKVIENSKQYLVEALKKIELKLKREKHEK</sequence>